<dbReference type="Gene3D" id="3.30.465.10">
    <property type="match status" value="1"/>
</dbReference>
<dbReference type="InterPro" id="IPR005107">
    <property type="entry name" value="CO_DH_flav_C"/>
</dbReference>
<dbReference type="Pfam" id="PF03450">
    <property type="entry name" value="CO_deh_flav_C"/>
    <property type="match status" value="1"/>
</dbReference>
<dbReference type="PANTHER" id="PTHR42659">
    <property type="entry name" value="XANTHINE DEHYDROGENASE SUBUNIT C-RELATED"/>
    <property type="match status" value="1"/>
</dbReference>
<keyword evidence="2" id="KW-0560">Oxidoreductase</keyword>
<dbReference type="SMART" id="SM01092">
    <property type="entry name" value="CO_deh_flav_C"/>
    <property type="match status" value="1"/>
</dbReference>
<dbReference type="PROSITE" id="PS51387">
    <property type="entry name" value="FAD_PCMH"/>
    <property type="match status" value="1"/>
</dbReference>
<dbReference type="InterPro" id="IPR051312">
    <property type="entry name" value="Diverse_Substr_Oxidored"/>
</dbReference>
<dbReference type="Gene3D" id="3.30.390.50">
    <property type="entry name" value="CO dehydrogenase flavoprotein, C-terminal domain"/>
    <property type="match status" value="1"/>
</dbReference>
<dbReference type="PANTHER" id="PTHR42659:SF9">
    <property type="entry name" value="XANTHINE DEHYDROGENASE FAD-BINDING SUBUNIT XDHB-RELATED"/>
    <property type="match status" value="1"/>
</dbReference>
<evidence type="ECO:0000256" key="1">
    <source>
        <dbReference type="ARBA" id="ARBA00022630"/>
    </source>
</evidence>
<organism evidence="4 5">
    <name type="scientific">Anoxybacter fermentans</name>
    <dbReference type="NCBI Taxonomy" id="1323375"/>
    <lineage>
        <taxon>Bacteria</taxon>
        <taxon>Bacillati</taxon>
        <taxon>Bacillota</taxon>
        <taxon>Clostridia</taxon>
        <taxon>Halanaerobiales</taxon>
        <taxon>Anoxybacter</taxon>
    </lineage>
</organism>
<evidence type="ECO:0000313" key="4">
    <source>
        <dbReference type="EMBL" id="AZR73634.1"/>
    </source>
</evidence>
<evidence type="ECO:0000313" key="5">
    <source>
        <dbReference type="Proteomes" id="UP000267250"/>
    </source>
</evidence>
<keyword evidence="1" id="KW-0285">Flavoprotein</keyword>
<dbReference type="EMBL" id="CP016379">
    <property type="protein sequence ID" value="AZR73634.1"/>
    <property type="molecule type" value="Genomic_DNA"/>
</dbReference>
<dbReference type="InterPro" id="IPR036683">
    <property type="entry name" value="CO_DH_flav_C_dom_sf"/>
</dbReference>
<dbReference type="InterPro" id="IPR016166">
    <property type="entry name" value="FAD-bd_PCMH"/>
</dbReference>
<proteinExistence type="predicted"/>
<dbReference type="AlphaFoldDB" id="A0A3S9SZB9"/>
<reference evidence="4 5" key="1">
    <citation type="submission" date="2016-07" db="EMBL/GenBank/DDBJ databases">
        <title>Genome and transcriptome analysis of iron-reducing fermentative bacteria Anoxybacter fermentans.</title>
        <authorList>
            <person name="Zeng X."/>
            <person name="Shao Z."/>
        </authorList>
    </citation>
    <scope>NUCLEOTIDE SEQUENCE [LARGE SCALE GENOMIC DNA]</scope>
    <source>
        <strain evidence="4 5">DY22613</strain>
    </source>
</reference>
<dbReference type="GO" id="GO:0016491">
    <property type="term" value="F:oxidoreductase activity"/>
    <property type="evidence" value="ECO:0007669"/>
    <property type="project" value="UniProtKB-KW"/>
</dbReference>
<dbReference type="KEGG" id="aft:BBF96_09685"/>
<dbReference type="InterPro" id="IPR036318">
    <property type="entry name" value="FAD-bd_PCMH-like_sf"/>
</dbReference>
<dbReference type="RefSeq" id="WP_127016976.1">
    <property type="nucleotide sequence ID" value="NZ_CP016379.1"/>
</dbReference>
<protein>
    <recommendedName>
        <fullName evidence="3">FAD-binding PCMH-type domain-containing protein</fullName>
    </recommendedName>
</protein>
<dbReference type="OrthoDB" id="9789842at2"/>
<dbReference type="InterPro" id="IPR016169">
    <property type="entry name" value="FAD-bd_PCMH_sub2"/>
</dbReference>
<evidence type="ECO:0000256" key="2">
    <source>
        <dbReference type="ARBA" id="ARBA00023002"/>
    </source>
</evidence>
<dbReference type="Proteomes" id="UP000267250">
    <property type="component" value="Chromosome"/>
</dbReference>
<dbReference type="GO" id="GO:0071949">
    <property type="term" value="F:FAD binding"/>
    <property type="evidence" value="ECO:0007669"/>
    <property type="project" value="InterPro"/>
</dbReference>
<keyword evidence="5" id="KW-1185">Reference proteome</keyword>
<dbReference type="Pfam" id="PF00941">
    <property type="entry name" value="FAD_binding_5"/>
    <property type="match status" value="1"/>
</dbReference>
<dbReference type="Gene3D" id="3.30.43.10">
    <property type="entry name" value="Uridine Diphospho-n-acetylenolpyruvylglucosamine Reductase, domain 2"/>
    <property type="match status" value="1"/>
</dbReference>
<evidence type="ECO:0000259" key="3">
    <source>
        <dbReference type="PROSITE" id="PS51387"/>
    </source>
</evidence>
<dbReference type="InterPro" id="IPR016167">
    <property type="entry name" value="FAD-bd_PCMH_sub1"/>
</dbReference>
<feature type="domain" description="FAD-binding PCMH-type" evidence="3">
    <location>
        <begin position="1"/>
        <end position="174"/>
    </location>
</feature>
<accession>A0A3S9SZB9</accession>
<dbReference type="SUPFAM" id="SSF56176">
    <property type="entry name" value="FAD-binding/transporter-associated domain-like"/>
    <property type="match status" value="1"/>
</dbReference>
<sequence>MKNFEFSQPTTLKELLDLLAREKDYQLLAGGTDLLVKWKRGQSSPKNVVNLKQIQELNFLSLDEKGLEIGALVKIADLIKNSVIQEKYPALIQSAKAHSSPLIRNLATVVGNVCNASPAADLVPALLVYDAKVKIRMGNEERYVELKDFFVGPGQTILKQGELVISIFIPMPSAQMKSYFLKEGKRKAHEIAVANCAVSYLNDDSKISDLKVALGAVAPKPLLITELDWFTEINNANLNRLSQLVKETVSPITDQRSTDWYRREVIQVLVKRAITLAQSV</sequence>
<dbReference type="SUPFAM" id="SSF55447">
    <property type="entry name" value="CO dehydrogenase flavoprotein C-terminal domain-like"/>
    <property type="match status" value="1"/>
</dbReference>
<name>A0A3S9SZB9_9FIRM</name>
<gene>
    <name evidence="4" type="ORF">BBF96_09685</name>
</gene>
<dbReference type="InterPro" id="IPR002346">
    <property type="entry name" value="Mopterin_DH_FAD-bd"/>
</dbReference>